<dbReference type="EMBL" id="OD564431">
    <property type="protein sequence ID" value="CAD7438284.1"/>
    <property type="molecule type" value="Genomic_DNA"/>
</dbReference>
<feature type="region of interest" description="Disordered" evidence="1">
    <location>
        <begin position="31"/>
        <end position="76"/>
    </location>
</feature>
<feature type="compositionally biased region" description="Basic and acidic residues" evidence="1">
    <location>
        <begin position="123"/>
        <end position="140"/>
    </location>
</feature>
<sequence>MEIRPAALLGCSAALLLLVVSTAAHLFPASASATTSTGGGKGRATISLPPSATVHSRGEEKPPPVHPTEIRTSISPSSAVELNTTSALANYATEAGLCKVKCSSPDHLKSSMPARGGPVFLNQEERESENNVYVRQREPGRNGSVTQPPQMESQDLDSRTLVIGLKLNTTGALANYATEPGYFVIKCGLPGRGGKENVGGKRLLSCEEMPHFDSCIDAASMGTRTKCRANIISLIVDEEARVRISVWCSKQTIGHSSLWHPFVGDARQKCRDSTLSNLLIFHFLMLNIAELNPNLRGGRVENHLGKTSPSSPDQDWNLDLPILGSLAQHDTSALANYATEVGRLRGDCTNCVDEGSGVAARWTMPLLKLGEKRYYLGIFFKVSRPNNFLCGELSEEPGSNPSGLTAGYQALVSFRKLYVSLLPQAWVFCRTKATTQISPFKAEFYFIQRWESKAVQACVYNRLYRSWVRSTAYLNILEHDSRSYHNQ</sequence>
<feature type="region of interest" description="Disordered" evidence="1">
    <location>
        <begin position="107"/>
        <end position="153"/>
    </location>
</feature>
<evidence type="ECO:0000256" key="2">
    <source>
        <dbReference type="SAM" id="SignalP"/>
    </source>
</evidence>
<evidence type="ECO:0000256" key="1">
    <source>
        <dbReference type="SAM" id="MobiDB-lite"/>
    </source>
</evidence>
<reference evidence="3" key="1">
    <citation type="submission" date="2020-11" db="EMBL/GenBank/DDBJ databases">
        <authorList>
            <person name="Tran Van P."/>
        </authorList>
    </citation>
    <scope>NUCLEOTIDE SEQUENCE</scope>
</reference>
<evidence type="ECO:0000313" key="3">
    <source>
        <dbReference type="EMBL" id="CAD7438284.1"/>
    </source>
</evidence>
<name>A0A7R9ENC2_9NEOP</name>
<feature type="compositionally biased region" description="Polar residues" evidence="1">
    <location>
        <begin position="143"/>
        <end position="153"/>
    </location>
</feature>
<feature type="signal peptide" evidence="2">
    <location>
        <begin position="1"/>
        <end position="24"/>
    </location>
</feature>
<protein>
    <submittedName>
        <fullName evidence="3">Uncharacterized protein</fullName>
    </submittedName>
</protein>
<proteinExistence type="predicted"/>
<keyword evidence="2" id="KW-0732">Signal</keyword>
<gene>
    <name evidence="3" type="ORF">TBIB3V08_LOCUS878</name>
</gene>
<accession>A0A7R9ENC2</accession>
<organism evidence="3">
    <name type="scientific">Timema bartmani</name>
    <dbReference type="NCBI Taxonomy" id="61472"/>
    <lineage>
        <taxon>Eukaryota</taxon>
        <taxon>Metazoa</taxon>
        <taxon>Ecdysozoa</taxon>
        <taxon>Arthropoda</taxon>
        <taxon>Hexapoda</taxon>
        <taxon>Insecta</taxon>
        <taxon>Pterygota</taxon>
        <taxon>Neoptera</taxon>
        <taxon>Polyneoptera</taxon>
        <taxon>Phasmatodea</taxon>
        <taxon>Timematodea</taxon>
        <taxon>Timematoidea</taxon>
        <taxon>Timematidae</taxon>
        <taxon>Timema</taxon>
    </lineage>
</organism>
<dbReference type="AlphaFoldDB" id="A0A7R9ENC2"/>
<feature type="chain" id="PRO_5030557517" evidence="2">
    <location>
        <begin position="25"/>
        <end position="487"/>
    </location>
</feature>